<dbReference type="EMBL" id="JAEHHL010000003">
    <property type="protein sequence ID" value="MBK0399033.1"/>
    <property type="molecule type" value="Genomic_DNA"/>
</dbReference>
<organism evidence="2 3">
    <name type="scientific">Thermohalobaculum xanthum</name>
    <dbReference type="NCBI Taxonomy" id="2753746"/>
    <lineage>
        <taxon>Bacteria</taxon>
        <taxon>Pseudomonadati</taxon>
        <taxon>Pseudomonadota</taxon>
        <taxon>Alphaproteobacteria</taxon>
        <taxon>Rhodobacterales</taxon>
        <taxon>Paracoccaceae</taxon>
        <taxon>Thermohalobaculum</taxon>
    </lineage>
</organism>
<gene>
    <name evidence="2" type="ORF">H0I76_07515</name>
</gene>
<protein>
    <recommendedName>
        <fullName evidence="4">DUF2214 domain-containing protein</fullName>
    </recommendedName>
</protein>
<feature type="transmembrane region" description="Helical" evidence="1">
    <location>
        <begin position="22"/>
        <end position="47"/>
    </location>
</feature>
<keyword evidence="1" id="KW-0472">Membrane</keyword>
<name>A0A8J7M765_9RHOB</name>
<evidence type="ECO:0000256" key="1">
    <source>
        <dbReference type="SAM" id="Phobius"/>
    </source>
</evidence>
<keyword evidence="3" id="KW-1185">Reference proteome</keyword>
<feature type="transmembrane region" description="Helical" evidence="1">
    <location>
        <begin position="68"/>
        <end position="87"/>
    </location>
</feature>
<feature type="transmembrane region" description="Helical" evidence="1">
    <location>
        <begin position="99"/>
        <end position="118"/>
    </location>
</feature>
<keyword evidence="1" id="KW-1133">Transmembrane helix</keyword>
<comment type="caution">
    <text evidence="2">The sequence shown here is derived from an EMBL/GenBank/DDBJ whole genome shotgun (WGS) entry which is preliminary data.</text>
</comment>
<proteinExistence type="predicted"/>
<dbReference type="AlphaFoldDB" id="A0A8J7M765"/>
<evidence type="ECO:0008006" key="4">
    <source>
        <dbReference type="Google" id="ProtNLM"/>
    </source>
</evidence>
<evidence type="ECO:0000313" key="2">
    <source>
        <dbReference type="EMBL" id="MBK0399033.1"/>
    </source>
</evidence>
<accession>A0A8J7M765</accession>
<keyword evidence="1" id="KW-0812">Transmembrane</keyword>
<reference evidence="2" key="1">
    <citation type="submission" date="2020-12" db="EMBL/GenBank/DDBJ databases">
        <title>Bacterial taxonomy.</title>
        <authorList>
            <person name="Pan X."/>
        </authorList>
    </citation>
    <scope>NUCLEOTIDE SEQUENCE</scope>
    <source>
        <strain evidence="2">M0105</strain>
    </source>
</reference>
<dbReference type="Proteomes" id="UP000655420">
    <property type="component" value="Unassembled WGS sequence"/>
</dbReference>
<dbReference type="RefSeq" id="WP_200608907.1">
    <property type="nucleotide sequence ID" value="NZ_JAEHHL010000003.1"/>
</dbReference>
<feature type="transmembrane region" description="Helical" evidence="1">
    <location>
        <begin position="130"/>
        <end position="150"/>
    </location>
</feature>
<sequence length="154" mass="16233">MEGGWSFVAETGLAEWVRVSRWGYAAISGAHILGIALLVGAIVPLNLRLLGLWPSQPLGPLWRVLKPAAIAGLSLAAVCGGLLFLAGPETYARAPVFQAKMAVIAVGTLSALWFTARVDLVASPLRVRRTAAIISLSCWLSALALGRLIAFTTD</sequence>
<evidence type="ECO:0000313" key="3">
    <source>
        <dbReference type="Proteomes" id="UP000655420"/>
    </source>
</evidence>